<dbReference type="InterPro" id="IPR003764">
    <property type="entry name" value="GlcNAc_6-P_deAcase"/>
</dbReference>
<dbReference type="GO" id="GO:0046872">
    <property type="term" value="F:metal ion binding"/>
    <property type="evidence" value="ECO:0007669"/>
    <property type="project" value="UniProtKB-KW"/>
</dbReference>
<feature type="domain" description="Amidohydrolase-related" evidence="13">
    <location>
        <begin position="51"/>
        <end position="376"/>
    </location>
</feature>
<dbReference type="EC" id="3.5.1.25" evidence="2"/>
<name>A0A1G9R2K9_9FIRM</name>
<dbReference type="FunFam" id="3.20.20.140:FF:000004">
    <property type="entry name" value="N-acetylglucosamine-6-phosphate deacetylase"/>
    <property type="match status" value="1"/>
</dbReference>
<dbReference type="PANTHER" id="PTHR11113">
    <property type="entry name" value="N-ACETYLGLUCOSAMINE-6-PHOSPHATE DEACETYLASE"/>
    <property type="match status" value="1"/>
</dbReference>
<comment type="cofactor">
    <cofactor evidence="12">
        <name>a divalent metal cation</name>
        <dbReference type="ChEBI" id="CHEBI:60240"/>
    </cofactor>
    <text evidence="12">Binds 1 divalent metal cation per subunit.</text>
</comment>
<dbReference type="Gene3D" id="3.20.20.140">
    <property type="entry name" value="Metal-dependent hydrolases"/>
    <property type="match status" value="1"/>
</dbReference>
<protein>
    <recommendedName>
        <fullName evidence="3">N-acetylglucosamine-6-phosphate deacetylase</fullName>
        <ecNumber evidence="2">3.5.1.25</ecNumber>
    </recommendedName>
</protein>
<keyword evidence="5 9" id="KW-0378">Hydrolase</keyword>
<feature type="binding site" evidence="12">
    <location>
        <position position="191"/>
    </location>
    <ligand>
        <name>Zn(2+)</name>
        <dbReference type="ChEBI" id="CHEBI:29105"/>
    </ligand>
</feature>
<keyword evidence="4 12" id="KW-0479">Metal-binding</keyword>
<evidence type="ECO:0000256" key="3">
    <source>
        <dbReference type="ARBA" id="ARBA00018029"/>
    </source>
</evidence>
<dbReference type="Gene3D" id="2.30.40.10">
    <property type="entry name" value="Urease, subunit C, domain 1"/>
    <property type="match status" value="1"/>
</dbReference>
<feature type="binding site" evidence="11">
    <location>
        <begin position="216"/>
        <end position="217"/>
    </location>
    <ligand>
        <name>substrate</name>
    </ligand>
</feature>
<dbReference type="InterPro" id="IPR032466">
    <property type="entry name" value="Metal_Hydrolase"/>
</dbReference>
<feature type="binding site" evidence="11">
    <location>
        <position position="140"/>
    </location>
    <ligand>
        <name>substrate</name>
    </ligand>
</feature>
<dbReference type="GO" id="GO:0008448">
    <property type="term" value="F:N-acetylglucosamine-6-phosphate deacetylase activity"/>
    <property type="evidence" value="ECO:0007669"/>
    <property type="project" value="UniProtKB-EC"/>
</dbReference>
<dbReference type="CDD" id="cd00854">
    <property type="entry name" value="NagA"/>
    <property type="match status" value="1"/>
</dbReference>
<evidence type="ECO:0000256" key="7">
    <source>
        <dbReference type="ARBA" id="ARBA00047647"/>
    </source>
</evidence>
<evidence type="ECO:0000256" key="11">
    <source>
        <dbReference type="PIRSR" id="PIRSR038994-2"/>
    </source>
</evidence>
<feature type="binding site" evidence="12">
    <location>
        <position position="129"/>
    </location>
    <ligand>
        <name>Zn(2+)</name>
        <dbReference type="ChEBI" id="CHEBI:29105"/>
    </ligand>
</feature>
<evidence type="ECO:0000313" key="14">
    <source>
        <dbReference type="EMBL" id="SDM17526.1"/>
    </source>
</evidence>
<evidence type="ECO:0000256" key="10">
    <source>
        <dbReference type="PIRSR" id="PIRSR038994-1"/>
    </source>
</evidence>
<comment type="catalytic activity">
    <reaction evidence="7">
        <text>N-acetyl-D-glucosamine 6-phosphate + H2O = D-glucosamine 6-phosphate + acetate</text>
        <dbReference type="Rhea" id="RHEA:22936"/>
        <dbReference type="ChEBI" id="CHEBI:15377"/>
        <dbReference type="ChEBI" id="CHEBI:30089"/>
        <dbReference type="ChEBI" id="CHEBI:57513"/>
        <dbReference type="ChEBI" id="CHEBI:58725"/>
        <dbReference type="EC" id="3.5.1.25"/>
    </reaction>
</comment>
<dbReference type="PIRSF" id="PIRSF038994">
    <property type="entry name" value="NagA"/>
    <property type="match status" value="1"/>
</dbReference>
<dbReference type="PANTHER" id="PTHR11113:SF14">
    <property type="entry name" value="N-ACETYLGLUCOSAMINE-6-PHOSPHATE DEACETYLASE"/>
    <property type="match status" value="1"/>
</dbReference>
<evidence type="ECO:0000313" key="15">
    <source>
        <dbReference type="Proteomes" id="UP000199309"/>
    </source>
</evidence>
<evidence type="ECO:0000256" key="5">
    <source>
        <dbReference type="ARBA" id="ARBA00022801"/>
    </source>
</evidence>
<evidence type="ECO:0000259" key="13">
    <source>
        <dbReference type="Pfam" id="PF01979"/>
    </source>
</evidence>
<feature type="binding site" evidence="11">
    <location>
        <begin position="304"/>
        <end position="306"/>
    </location>
    <ligand>
        <name>substrate</name>
    </ligand>
</feature>
<evidence type="ECO:0000256" key="1">
    <source>
        <dbReference type="ARBA" id="ARBA00010716"/>
    </source>
</evidence>
<evidence type="ECO:0000256" key="2">
    <source>
        <dbReference type="ARBA" id="ARBA00011899"/>
    </source>
</evidence>
<dbReference type="Proteomes" id="UP000199309">
    <property type="component" value="Unassembled WGS sequence"/>
</dbReference>
<gene>
    <name evidence="14" type="ORF">SAMN05660299_00373</name>
</gene>
<keyword evidence="6 9" id="KW-0119">Carbohydrate metabolism</keyword>
<sequence length="382" mass="41597">MKAIINGIIILPHELATGQVLLYDEKIKGIIPRNEWHAGHCTDIINAQGGFVSAGFINEHLHGCGGYDVMDDTDEALETISELLPRTGVTAFVPTTMTYDRPRVERILTRIKHSQGKIQGAHILGAHMEGPFINAEYKGAQDGKNIAAPDFSWLEGYRECIKIITLAPEMCSNHQFLDKCEKNNILISIGHSAASYEDVLSVMRHTAACHITHLFNAMPTMHHRAPGIIGAAFTEDKIRCELICDNLHVHPAMQKLVYKVKGRDGIILITDSMRACLLGDGKSELGGQDVFVEKGQARLADGALAGSVLTMDKAVMNFLSNTGASLPDTIAMVTINPAKDLGVYDHMGSLEAGKNADVTIFDENGNIQYTVISGNTLFSSMQ</sequence>
<dbReference type="SUPFAM" id="SSF51338">
    <property type="entry name" value="Composite domain of metallo-dependent hydrolases"/>
    <property type="match status" value="1"/>
</dbReference>
<dbReference type="Pfam" id="PF01979">
    <property type="entry name" value="Amidohydro_1"/>
    <property type="match status" value="1"/>
</dbReference>
<evidence type="ECO:0000256" key="8">
    <source>
        <dbReference type="ARBA" id="ARBA00060590"/>
    </source>
</evidence>
<keyword evidence="15" id="KW-1185">Reference proteome</keyword>
<dbReference type="RefSeq" id="WP_091647664.1">
    <property type="nucleotide sequence ID" value="NZ_FNHQ01000002.1"/>
</dbReference>
<feature type="binding site" evidence="11">
    <location>
        <position position="224"/>
    </location>
    <ligand>
        <name>substrate</name>
    </ligand>
</feature>
<dbReference type="STRING" id="349095.SAMN05660299_00373"/>
<reference evidence="14 15" key="1">
    <citation type="submission" date="2016-10" db="EMBL/GenBank/DDBJ databases">
        <authorList>
            <person name="de Groot N.N."/>
        </authorList>
    </citation>
    <scope>NUCLEOTIDE SEQUENCE [LARGE SCALE GENOMIC DNA]</scope>
    <source>
        <strain evidence="14 15">DSM 16981</strain>
    </source>
</reference>
<dbReference type="OrthoDB" id="9776488at2"/>
<evidence type="ECO:0000256" key="12">
    <source>
        <dbReference type="PIRSR" id="PIRSR038994-3"/>
    </source>
</evidence>
<dbReference type="EMBL" id="FNHQ01000002">
    <property type="protein sequence ID" value="SDM17526.1"/>
    <property type="molecule type" value="Genomic_DNA"/>
</dbReference>
<dbReference type="NCBIfam" id="TIGR00221">
    <property type="entry name" value="nagA"/>
    <property type="match status" value="1"/>
</dbReference>
<evidence type="ECO:0000256" key="6">
    <source>
        <dbReference type="ARBA" id="ARBA00023277"/>
    </source>
</evidence>
<feature type="binding site" evidence="12">
    <location>
        <position position="213"/>
    </location>
    <ligand>
        <name>Zn(2+)</name>
        <dbReference type="ChEBI" id="CHEBI:29105"/>
    </ligand>
</feature>
<accession>A0A1G9R2K9</accession>
<proteinExistence type="inferred from homology"/>
<dbReference type="InterPro" id="IPR006680">
    <property type="entry name" value="Amidohydro-rel"/>
</dbReference>
<organism evidence="14 15">
    <name type="scientific">Megasphaera paucivorans</name>
    <dbReference type="NCBI Taxonomy" id="349095"/>
    <lineage>
        <taxon>Bacteria</taxon>
        <taxon>Bacillati</taxon>
        <taxon>Bacillota</taxon>
        <taxon>Negativicutes</taxon>
        <taxon>Veillonellales</taxon>
        <taxon>Veillonellaceae</taxon>
        <taxon>Megasphaera</taxon>
    </lineage>
</organism>
<dbReference type="AlphaFoldDB" id="A0A1G9R2K9"/>
<dbReference type="GO" id="GO:0006046">
    <property type="term" value="P:N-acetylglucosamine catabolic process"/>
    <property type="evidence" value="ECO:0007669"/>
    <property type="project" value="TreeGrafter"/>
</dbReference>
<evidence type="ECO:0000256" key="9">
    <source>
        <dbReference type="PIRNR" id="PIRNR038994"/>
    </source>
</evidence>
<feature type="binding site" evidence="11">
    <location>
        <position position="248"/>
    </location>
    <ligand>
        <name>substrate</name>
    </ligand>
</feature>
<dbReference type="InterPro" id="IPR011059">
    <property type="entry name" value="Metal-dep_hydrolase_composite"/>
</dbReference>
<dbReference type="SUPFAM" id="SSF51556">
    <property type="entry name" value="Metallo-dependent hydrolases"/>
    <property type="match status" value="1"/>
</dbReference>
<feature type="active site" description="Proton donor/acceptor" evidence="10">
    <location>
        <position position="271"/>
    </location>
</feature>
<comment type="pathway">
    <text evidence="8">Amino-sugar metabolism; N-acetylneuraminate degradation; D-fructose 6-phosphate from N-acetylneuraminate: step 4/5.</text>
</comment>
<evidence type="ECO:0000256" key="4">
    <source>
        <dbReference type="ARBA" id="ARBA00022723"/>
    </source>
</evidence>
<comment type="similarity">
    <text evidence="1 9">Belongs to the metallo-dependent hydrolases superfamily. NagA family.</text>
</comment>